<proteinExistence type="predicted"/>
<keyword evidence="2" id="KW-1185">Reference proteome</keyword>
<evidence type="ECO:0000313" key="2">
    <source>
        <dbReference type="Proteomes" id="UP000265520"/>
    </source>
</evidence>
<evidence type="ECO:0000313" key="1">
    <source>
        <dbReference type="EMBL" id="MCI51606.1"/>
    </source>
</evidence>
<reference evidence="1 2" key="1">
    <citation type="journal article" date="2018" name="Front. Plant Sci.">
        <title>Red Clover (Trifolium pratense) and Zigzag Clover (T. medium) - A Picture of Genomic Similarities and Differences.</title>
        <authorList>
            <person name="Dluhosova J."/>
            <person name="Istvanek J."/>
            <person name="Nedelnik J."/>
            <person name="Repkova J."/>
        </authorList>
    </citation>
    <scope>NUCLEOTIDE SEQUENCE [LARGE SCALE GENOMIC DNA]</scope>
    <source>
        <strain evidence="2">cv. 10/8</strain>
        <tissue evidence="1">Leaf</tissue>
    </source>
</reference>
<organism evidence="1 2">
    <name type="scientific">Trifolium medium</name>
    <dbReference type="NCBI Taxonomy" id="97028"/>
    <lineage>
        <taxon>Eukaryota</taxon>
        <taxon>Viridiplantae</taxon>
        <taxon>Streptophyta</taxon>
        <taxon>Embryophyta</taxon>
        <taxon>Tracheophyta</taxon>
        <taxon>Spermatophyta</taxon>
        <taxon>Magnoliopsida</taxon>
        <taxon>eudicotyledons</taxon>
        <taxon>Gunneridae</taxon>
        <taxon>Pentapetalae</taxon>
        <taxon>rosids</taxon>
        <taxon>fabids</taxon>
        <taxon>Fabales</taxon>
        <taxon>Fabaceae</taxon>
        <taxon>Papilionoideae</taxon>
        <taxon>50 kb inversion clade</taxon>
        <taxon>NPAAA clade</taxon>
        <taxon>Hologalegina</taxon>
        <taxon>IRL clade</taxon>
        <taxon>Trifolieae</taxon>
        <taxon>Trifolium</taxon>
    </lineage>
</organism>
<sequence>MVTAGCGSCFEIHMIIGGSGMPKGLVLGMPFMSKCRE</sequence>
<accession>A0A392SUR7</accession>
<name>A0A392SUR7_9FABA</name>
<comment type="caution">
    <text evidence="1">The sequence shown here is derived from an EMBL/GenBank/DDBJ whole genome shotgun (WGS) entry which is preliminary data.</text>
</comment>
<feature type="non-terminal residue" evidence="1">
    <location>
        <position position="37"/>
    </location>
</feature>
<protein>
    <submittedName>
        <fullName evidence="1">Uncharacterized protein</fullName>
    </submittedName>
</protein>
<dbReference type="Proteomes" id="UP000265520">
    <property type="component" value="Unassembled WGS sequence"/>
</dbReference>
<dbReference type="AlphaFoldDB" id="A0A392SUR7"/>
<dbReference type="EMBL" id="LXQA010434508">
    <property type="protein sequence ID" value="MCI51606.1"/>
    <property type="molecule type" value="Genomic_DNA"/>
</dbReference>